<organism evidence="1 2">
    <name type="scientific">Cirrhinus mrigala</name>
    <name type="common">Mrigala</name>
    <dbReference type="NCBI Taxonomy" id="683832"/>
    <lineage>
        <taxon>Eukaryota</taxon>
        <taxon>Metazoa</taxon>
        <taxon>Chordata</taxon>
        <taxon>Craniata</taxon>
        <taxon>Vertebrata</taxon>
        <taxon>Euteleostomi</taxon>
        <taxon>Actinopterygii</taxon>
        <taxon>Neopterygii</taxon>
        <taxon>Teleostei</taxon>
        <taxon>Ostariophysi</taxon>
        <taxon>Cypriniformes</taxon>
        <taxon>Cyprinidae</taxon>
        <taxon>Labeoninae</taxon>
        <taxon>Labeonini</taxon>
        <taxon>Cirrhinus</taxon>
    </lineage>
</organism>
<sequence>QTWGQTAGEREVRALHVTLAAPSRWPMLAAFGEVMCDNPPVLPAATVPAHPGQRGAAHGVIDGLLGWRHNSVRQEYGNTRRAV</sequence>
<gene>
    <name evidence="1" type="ORF">M9458_028223</name>
</gene>
<name>A0ABD0PRB1_CIRMR</name>
<dbReference type="Proteomes" id="UP001529510">
    <property type="component" value="Unassembled WGS sequence"/>
</dbReference>
<reference evidence="1 2" key="1">
    <citation type="submission" date="2024-05" db="EMBL/GenBank/DDBJ databases">
        <title>Genome sequencing and assembly of Indian major carp, Cirrhinus mrigala (Hamilton, 1822).</title>
        <authorList>
            <person name="Mohindra V."/>
            <person name="Chowdhury L.M."/>
            <person name="Lal K."/>
            <person name="Jena J.K."/>
        </authorList>
    </citation>
    <scope>NUCLEOTIDE SEQUENCE [LARGE SCALE GENOMIC DNA]</scope>
    <source>
        <strain evidence="1">CM1030</strain>
        <tissue evidence="1">Blood</tissue>
    </source>
</reference>
<evidence type="ECO:0000313" key="2">
    <source>
        <dbReference type="Proteomes" id="UP001529510"/>
    </source>
</evidence>
<dbReference type="AlphaFoldDB" id="A0ABD0PRB1"/>
<feature type="non-terminal residue" evidence="1">
    <location>
        <position position="1"/>
    </location>
</feature>
<protein>
    <submittedName>
        <fullName evidence="1">Uncharacterized protein</fullName>
    </submittedName>
</protein>
<keyword evidence="2" id="KW-1185">Reference proteome</keyword>
<evidence type="ECO:0000313" key="1">
    <source>
        <dbReference type="EMBL" id="KAL0175893.1"/>
    </source>
</evidence>
<accession>A0ABD0PRB1</accession>
<proteinExistence type="predicted"/>
<dbReference type="EMBL" id="JAMKFB020000014">
    <property type="protein sequence ID" value="KAL0175893.1"/>
    <property type="molecule type" value="Genomic_DNA"/>
</dbReference>
<comment type="caution">
    <text evidence="1">The sequence shown here is derived from an EMBL/GenBank/DDBJ whole genome shotgun (WGS) entry which is preliminary data.</text>
</comment>